<evidence type="ECO:0000313" key="1">
    <source>
        <dbReference type="EMBL" id="AZI56030.1"/>
    </source>
</evidence>
<reference evidence="2" key="1">
    <citation type="submission" date="2018-11" db="EMBL/GenBank/DDBJ databases">
        <title>Proposal to divide the Flavobacteriaceae and reorganize its genera based on Amino Acid Identity values calculated from whole genome sequences.</title>
        <authorList>
            <person name="Nicholson A.C."/>
            <person name="Gulvik C.A."/>
            <person name="Whitney A.M."/>
            <person name="Sheth M."/>
            <person name="Batra D."/>
            <person name="Pryor J."/>
            <person name="Bernardet J.-F."/>
            <person name="Hugo C."/>
            <person name="Kampfer P."/>
            <person name="Newman J.D."/>
            <person name="McQuiston J.R."/>
        </authorList>
    </citation>
    <scope>NUCLEOTIDE SEQUENCE [LARGE SCALE GENOMIC DNA]</scope>
    <source>
        <strain evidence="2">H6466</strain>
    </source>
</reference>
<name>A0A3G8ZFZ7_9FLAO</name>
<proteinExistence type="predicted"/>
<dbReference type="Proteomes" id="UP000272316">
    <property type="component" value="Chromosome"/>
</dbReference>
<protein>
    <submittedName>
        <fullName evidence="1">Uncharacterized protein</fullName>
    </submittedName>
</protein>
<dbReference type="KEGG" id="eva:EIB75_12480"/>
<dbReference type="EMBL" id="CP034160">
    <property type="protein sequence ID" value="AZI56030.1"/>
    <property type="molecule type" value="Genomic_DNA"/>
</dbReference>
<organism evidence="1 2">
    <name type="scientific">Epilithonimonas vandammei</name>
    <dbReference type="NCBI Taxonomy" id="2487072"/>
    <lineage>
        <taxon>Bacteria</taxon>
        <taxon>Pseudomonadati</taxon>
        <taxon>Bacteroidota</taxon>
        <taxon>Flavobacteriia</taxon>
        <taxon>Flavobacteriales</taxon>
        <taxon>Weeksellaceae</taxon>
        <taxon>Chryseobacterium group</taxon>
        <taxon>Epilithonimonas</taxon>
    </lineage>
</organism>
<accession>A0A3G8ZFZ7</accession>
<gene>
    <name evidence="1" type="ORF">EIB75_12480</name>
</gene>
<evidence type="ECO:0000313" key="2">
    <source>
        <dbReference type="Proteomes" id="UP000272316"/>
    </source>
</evidence>
<sequence>MKLRIENWIENNNFSEDVNVLFTDAVTCYKARANRASLLFSYLAFLTILKERIIEGTKPNLFPQGEWDKLISKLQNEDLWEANVFDATQQQEKIDQATKQRIKDPIFSLNDNLRLQIKYWKDRRNDCAHYKDNIIDTFHIENFWAFMESNMSKITIEGGMQSLINKIYKHFDPTITPPDKDITPLIQEVEYSVERSKLKHFWETLLNNGEWDFDLSKRKQELISKSLEVNKDFVNDSLIAIVKANKFYLKDFLSNHTDKVLRFNFNEEEVRKFWKTQLPSCNNILGLYTSFLRNGLIPQNEIAEANRTIISAIREYSPTINEHQILLGNGFLNTFKEEVLNNSSFVGYKSYLWVNDRADIISGVIKNYPPDNDIINRLVEHYNQRDNSDWLLERFNNIFIEGSTITNEYKSILQSNNVEIPEKLKKYFP</sequence>
<dbReference type="AlphaFoldDB" id="A0A3G8ZFZ7"/>
<dbReference type="RefSeq" id="WP_124986855.1">
    <property type="nucleotide sequence ID" value="NZ_CP034160.1"/>
</dbReference>